<dbReference type="AlphaFoldDB" id="A0A8H6XSB3"/>
<dbReference type="SUPFAM" id="SSF56112">
    <property type="entry name" value="Protein kinase-like (PK-like)"/>
    <property type="match status" value="1"/>
</dbReference>
<keyword evidence="2" id="KW-0808">Transferase</keyword>
<dbReference type="EMBL" id="JACAZI010000013">
    <property type="protein sequence ID" value="KAF7345839.1"/>
    <property type="molecule type" value="Genomic_DNA"/>
</dbReference>
<keyword evidence="6" id="KW-1185">Reference proteome</keyword>
<name>A0A8H6XSB3_9AGAR</name>
<organism evidence="5 6">
    <name type="scientific">Mycena venus</name>
    <dbReference type="NCBI Taxonomy" id="2733690"/>
    <lineage>
        <taxon>Eukaryota</taxon>
        <taxon>Fungi</taxon>
        <taxon>Dikarya</taxon>
        <taxon>Basidiomycota</taxon>
        <taxon>Agaricomycotina</taxon>
        <taxon>Agaricomycetes</taxon>
        <taxon>Agaricomycetidae</taxon>
        <taxon>Agaricales</taxon>
        <taxon>Marasmiineae</taxon>
        <taxon>Mycenaceae</taxon>
        <taxon>Mycena</taxon>
    </lineage>
</organism>
<comment type="caution">
    <text evidence="5">The sequence shown here is derived from an EMBL/GenBank/DDBJ whole genome shotgun (WGS) entry which is preliminary data.</text>
</comment>
<dbReference type="PROSITE" id="PS51158">
    <property type="entry name" value="ALPHA_KINASE"/>
    <property type="match status" value="1"/>
</dbReference>
<evidence type="ECO:0000256" key="2">
    <source>
        <dbReference type="ARBA" id="ARBA00022679"/>
    </source>
</evidence>
<keyword evidence="3" id="KW-0418">Kinase</keyword>
<evidence type="ECO:0000256" key="3">
    <source>
        <dbReference type="ARBA" id="ARBA00022777"/>
    </source>
</evidence>
<dbReference type="Proteomes" id="UP000620124">
    <property type="component" value="Unassembled WGS sequence"/>
</dbReference>
<reference evidence="5" key="1">
    <citation type="submission" date="2020-05" db="EMBL/GenBank/DDBJ databases">
        <title>Mycena genomes resolve the evolution of fungal bioluminescence.</title>
        <authorList>
            <person name="Tsai I.J."/>
        </authorList>
    </citation>
    <scope>NUCLEOTIDE SEQUENCE</scope>
    <source>
        <strain evidence="5">CCC161011</strain>
    </source>
</reference>
<dbReference type="GO" id="GO:0004674">
    <property type="term" value="F:protein serine/threonine kinase activity"/>
    <property type="evidence" value="ECO:0007669"/>
    <property type="project" value="UniProtKB-KW"/>
</dbReference>
<sequence>MIDIVYKYIAVQEKTVGKPAFQVPEMQFVRAGLAICQNDTKDPYLVEEWIDGRFVKYIHNRSGRPRQFDDAKYDLQARFLSFCQHVQFVKTDKAAYVSDFQGGLELLTDPQIISDPELNINAIFGDGNINYGALAKDHECNEFCDFYHVPKEIFGSKEPFKTTIPPAPRSITPTGKDELPPGLDLLPKKSVHNPTAKVSKMQGPSHCTIDLTTVDDDDLYT</sequence>
<evidence type="ECO:0000256" key="1">
    <source>
        <dbReference type="ARBA" id="ARBA00022527"/>
    </source>
</evidence>
<protein>
    <recommendedName>
        <fullName evidence="4">Alpha-type protein kinase domain-containing protein</fullName>
    </recommendedName>
</protein>
<dbReference type="GO" id="GO:0005524">
    <property type="term" value="F:ATP binding"/>
    <property type="evidence" value="ECO:0007669"/>
    <property type="project" value="InterPro"/>
</dbReference>
<dbReference type="InterPro" id="IPR004166">
    <property type="entry name" value="a-kinase_dom"/>
</dbReference>
<feature type="domain" description="Alpha-type protein kinase" evidence="4">
    <location>
        <begin position="1"/>
        <end position="152"/>
    </location>
</feature>
<dbReference type="Gene3D" id="3.20.200.10">
    <property type="entry name" value="MHCK/EF2 kinase"/>
    <property type="match status" value="1"/>
</dbReference>
<dbReference type="OrthoDB" id="2658733at2759"/>
<dbReference type="Pfam" id="PF02816">
    <property type="entry name" value="Alpha_kinase"/>
    <property type="match status" value="1"/>
</dbReference>
<accession>A0A8H6XSB3</accession>
<dbReference type="InterPro" id="IPR011009">
    <property type="entry name" value="Kinase-like_dom_sf"/>
</dbReference>
<keyword evidence="1" id="KW-0723">Serine/threonine-protein kinase</keyword>
<proteinExistence type="predicted"/>
<evidence type="ECO:0000313" key="6">
    <source>
        <dbReference type="Proteomes" id="UP000620124"/>
    </source>
</evidence>
<gene>
    <name evidence="5" type="ORF">MVEN_01605600</name>
</gene>
<evidence type="ECO:0000313" key="5">
    <source>
        <dbReference type="EMBL" id="KAF7345839.1"/>
    </source>
</evidence>
<evidence type="ECO:0000259" key="4">
    <source>
        <dbReference type="PROSITE" id="PS51158"/>
    </source>
</evidence>